<evidence type="ECO:0000256" key="1">
    <source>
        <dbReference type="SAM" id="SignalP"/>
    </source>
</evidence>
<gene>
    <name evidence="2" type="ORF">KDA27_20530</name>
</gene>
<dbReference type="Proteomes" id="UP000739538">
    <property type="component" value="Unassembled WGS sequence"/>
</dbReference>
<name>A0A956NI77_UNCEI</name>
<protein>
    <submittedName>
        <fullName evidence="2">CHRD domain-containing protein</fullName>
    </submittedName>
</protein>
<dbReference type="AlphaFoldDB" id="A0A956NI77"/>
<keyword evidence="1" id="KW-0732">Signal</keyword>
<proteinExistence type="predicted"/>
<evidence type="ECO:0000313" key="3">
    <source>
        <dbReference type="Proteomes" id="UP000739538"/>
    </source>
</evidence>
<reference evidence="2" key="1">
    <citation type="submission" date="2020-04" db="EMBL/GenBank/DDBJ databases">
        <authorList>
            <person name="Zhang T."/>
        </authorList>
    </citation>
    <scope>NUCLEOTIDE SEQUENCE</scope>
    <source>
        <strain evidence="2">HKST-UBA02</strain>
    </source>
</reference>
<organism evidence="2 3">
    <name type="scientific">Eiseniibacteriota bacterium</name>
    <dbReference type="NCBI Taxonomy" id="2212470"/>
    <lineage>
        <taxon>Bacteria</taxon>
        <taxon>Candidatus Eiseniibacteriota</taxon>
    </lineage>
</organism>
<evidence type="ECO:0000313" key="2">
    <source>
        <dbReference type="EMBL" id="MCA9758193.1"/>
    </source>
</evidence>
<reference evidence="2" key="2">
    <citation type="journal article" date="2021" name="Microbiome">
        <title>Successional dynamics and alternative stable states in a saline activated sludge microbial community over 9 years.</title>
        <authorList>
            <person name="Wang Y."/>
            <person name="Ye J."/>
            <person name="Ju F."/>
            <person name="Liu L."/>
            <person name="Boyd J.A."/>
            <person name="Deng Y."/>
            <person name="Parks D.H."/>
            <person name="Jiang X."/>
            <person name="Yin X."/>
            <person name="Woodcroft B.J."/>
            <person name="Tyson G.W."/>
            <person name="Hugenholtz P."/>
            <person name="Polz M.F."/>
            <person name="Zhang T."/>
        </authorList>
    </citation>
    <scope>NUCLEOTIDE SEQUENCE</scope>
    <source>
        <strain evidence="2">HKST-UBA02</strain>
    </source>
</reference>
<comment type="caution">
    <text evidence="2">The sequence shown here is derived from an EMBL/GenBank/DDBJ whole genome shotgun (WGS) entry which is preliminary data.</text>
</comment>
<sequence>MRPYLFVVALLLILGLTSSANAQYIGAYVVDMSGTESSGRMQLVLSWASGDPCQEVDEPLVIRDMAFDGLAGAPLELKLRGGYGGTDGVVLLGPMDWTPRRTEVPDRDWPVCSEWLFGNLYFQLTTTAFPEGEVRGPVQFALLPVQELSWGKAKAIWRE</sequence>
<accession>A0A956NI77</accession>
<dbReference type="EMBL" id="JAGQHS010000150">
    <property type="protein sequence ID" value="MCA9758193.1"/>
    <property type="molecule type" value="Genomic_DNA"/>
</dbReference>
<feature type="chain" id="PRO_5037948247" evidence="1">
    <location>
        <begin position="23"/>
        <end position="159"/>
    </location>
</feature>
<feature type="signal peptide" evidence="1">
    <location>
        <begin position="1"/>
        <end position="22"/>
    </location>
</feature>